<evidence type="ECO:0000256" key="4">
    <source>
        <dbReference type="ARBA" id="ARBA00023172"/>
    </source>
</evidence>
<evidence type="ECO:0000313" key="6">
    <source>
        <dbReference type="EMBL" id="MDY7233090.1"/>
    </source>
</evidence>
<proteinExistence type="inferred from homology"/>
<evidence type="ECO:0000313" key="7">
    <source>
        <dbReference type="Proteomes" id="UP001291309"/>
    </source>
</evidence>
<gene>
    <name evidence="6" type="primary">rmuC</name>
    <name evidence="6" type="ORF">SYV04_42275</name>
</gene>
<comment type="caution">
    <text evidence="6">The sequence shown here is derived from an EMBL/GenBank/DDBJ whole genome shotgun (WGS) entry which is preliminary data.</text>
</comment>
<feature type="coiled-coil region" evidence="5">
    <location>
        <begin position="30"/>
        <end position="89"/>
    </location>
</feature>
<reference evidence="6 7" key="1">
    <citation type="submission" date="2023-12" db="EMBL/GenBank/DDBJ databases">
        <title>the genome sequence of Hyalangium sp. s54d21.</title>
        <authorList>
            <person name="Zhang X."/>
        </authorList>
    </citation>
    <scope>NUCLEOTIDE SEQUENCE [LARGE SCALE GENOMIC DNA]</scope>
    <source>
        <strain evidence="7">s54d21</strain>
    </source>
</reference>
<keyword evidence="3 5" id="KW-0175">Coiled coil</keyword>
<comment type="similarity">
    <text evidence="2">Belongs to the RmuC family.</text>
</comment>
<evidence type="ECO:0000256" key="1">
    <source>
        <dbReference type="ARBA" id="ARBA00003416"/>
    </source>
</evidence>
<evidence type="ECO:0000256" key="3">
    <source>
        <dbReference type="ARBA" id="ARBA00023054"/>
    </source>
</evidence>
<dbReference type="Pfam" id="PF02646">
    <property type="entry name" value="RmuC"/>
    <property type="match status" value="1"/>
</dbReference>
<dbReference type="Proteomes" id="UP001291309">
    <property type="component" value="Unassembled WGS sequence"/>
</dbReference>
<protein>
    <submittedName>
        <fullName evidence="6">DNA recombination protein RmuC</fullName>
    </submittedName>
</protein>
<sequence>MNHATRLVRMEGEAERATLAERLRGREVEVQELRRALDVERSRTRQLQEACTGLEVRLSSQLAASAEERRAMEEKLELLTDARDELAQSFKALSSDALRMNSQAFLELAQLQLSRFQEGARADLTQREKSIADLVRPLRESLEKVDVQVGQLEQARAQAYGSLAQQLQSLASTQESLRAETASLVGALRAPTVRGRWGEIQLRRVVEMAGMVECCDFVQQETVTSERGRLRPDMVVRLPGNKSVVVDSKAPLQAYLEALEARDDATRLAKLREHAAQTRAHLKALGDKAYWEQFPSAPEFVVMFLPGETFFSAALEQDPALIEAGVDRQVILATPTTLIALLRAVAYGWRQENVARNAQEIRELGRALYDRIRTLARHFADLGRNLDRAVDAYNTTVGSLEVRVLPGARRFKEMGAAAGEDIPGLPTLDMAVRPLRAPELDPLLAEQPGLPES</sequence>
<accession>A0ABU5HI11</accession>
<dbReference type="InterPro" id="IPR003798">
    <property type="entry name" value="DNA_recombination_RmuC"/>
</dbReference>
<name>A0ABU5HI11_9BACT</name>
<comment type="function">
    <text evidence="1">Involved in DNA recombination.</text>
</comment>
<evidence type="ECO:0000256" key="2">
    <source>
        <dbReference type="ARBA" id="ARBA00009840"/>
    </source>
</evidence>
<keyword evidence="7" id="KW-1185">Reference proteome</keyword>
<dbReference type="EMBL" id="JAXIVS010000027">
    <property type="protein sequence ID" value="MDY7233090.1"/>
    <property type="molecule type" value="Genomic_DNA"/>
</dbReference>
<keyword evidence="4" id="KW-0233">DNA recombination</keyword>
<organism evidence="6 7">
    <name type="scientific">Hyalangium rubrum</name>
    <dbReference type="NCBI Taxonomy" id="3103134"/>
    <lineage>
        <taxon>Bacteria</taxon>
        <taxon>Pseudomonadati</taxon>
        <taxon>Myxococcota</taxon>
        <taxon>Myxococcia</taxon>
        <taxon>Myxococcales</taxon>
        <taxon>Cystobacterineae</taxon>
        <taxon>Archangiaceae</taxon>
        <taxon>Hyalangium</taxon>
    </lineage>
</organism>
<dbReference type="PANTHER" id="PTHR30563:SF0">
    <property type="entry name" value="DNA RECOMBINATION PROTEIN RMUC"/>
    <property type="match status" value="1"/>
</dbReference>
<dbReference type="RefSeq" id="WP_321551802.1">
    <property type="nucleotide sequence ID" value="NZ_JAXIVS010000027.1"/>
</dbReference>
<evidence type="ECO:0000256" key="5">
    <source>
        <dbReference type="SAM" id="Coils"/>
    </source>
</evidence>
<dbReference type="PANTHER" id="PTHR30563">
    <property type="entry name" value="DNA RECOMBINATION PROTEIN RMUC"/>
    <property type="match status" value="1"/>
</dbReference>